<proteinExistence type="inferred from homology"/>
<dbReference type="SUPFAM" id="SSF160369">
    <property type="entry name" value="Ribosomal protein L10-like"/>
    <property type="match status" value="1"/>
</dbReference>
<dbReference type="InterPro" id="IPR047865">
    <property type="entry name" value="Ribosomal_uL10_bac_type"/>
</dbReference>
<feature type="compositionally biased region" description="Basic and acidic residues" evidence="4">
    <location>
        <begin position="45"/>
        <end position="67"/>
    </location>
</feature>
<evidence type="ECO:0000313" key="5">
    <source>
        <dbReference type="EMBL" id="KAH3748020.1"/>
    </source>
</evidence>
<reference evidence="5" key="2">
    <citation type="submission" date="2020-11" db="EMBL/GenBank/DDBJ databases">
        <authorList>
            <person name="McCartney M.A."/>
            <person name="Auch B."/>
            <person name="Kono T."/>
            <person name="Mallez S."/>
            <person name="Becker A."/>
            <person name="Gohl D.M."/>
            <person name="Silverstein K.A.T."/>
            <person name="Koren S."/>
            <person name="Bechman K.B."/>
            <person name="Herman A."/>
            <person name="Abrahante J.E."/>
            <person name="Garbe J."/>
        </authorList>
    </citation>
    <scope>NUCLEOTIDE SEQUENCE</scope>
    <source>
        <strain evidence="5">Duluth1</strain>
        <tissue evidence="5">Whole animal</tissue>
    </source>
</reference>
<comment type="similarity">
    <text evidence="1">Belongs to the universal ribosomal protein uL10 family.</text>
</comment>
<evidence type="ECO:0000256" key="4">
    <source>
        <dbReference type="SAM" id="MobiDB-lite"/>
    </source>
</evidence>
<evidence type="ECO:0000256" key="2">
    <source>
        <dbReference type="ARBA" id="ARBA00035707"/>
    </source>
</evidence>
<evidence type="ECO:0000313" key="6">
    <source>
        <dbReference type="Proteomes" id="UP000828390"/>
    </source>
</evidence>
<evidence type="ECO:0000256" key="1">
    <source>
        <dbReference type="ARBA" id="ARBA00008889"/>
    </source>
</evidence>
<comment type="caution">
    <text evidence="5">The sequence shown here is derived from an EMBL/GenBank/DDBJ whole genome shotgun (WGS) entry which is preliminary data.</text>
</comment>
<dbReference type="AlphaFoldDB" id="A0A9D4DGB2"/>
<dbReference type="EMBL" id="JAIWYP010000010">
    <property type="protein sequence ID" value="KAH3748020.1"/>
    <property type="molecule type" value="Genomic_DNA"/>
</dbReference>
<gene>
    <name evidence="5" type="ORF">DPMN_182457</name>
</gene>
<keyword evidence="6" id="KW-1185">Reference proteome</keyword>
<dbReference type="InterPro" id="IPR043141">
    <property type="entry name" value="Ribosomal_uL10-like_sf"/>
</dbReference>
<evidence type="ECO:0000256" key="3">
    <source>
        <dbReference type="ARBA" id="ARBA00035716"/>
    </source>
</evidence>
<dbReference type="Gene3D" id="3.30.70.1730">
    <property type="match status" value="1"/>
</dbReference>
<dbReference type="Proteomes" id="UP000828390">
    <property type="component" value="Unassembled WGS sequence"/>
</dbReference>
<dbReference type="OrthoDB" id="360689at2759"/>
<accession>A0A9D4DGB2</accession>
<organism evidence="5 6">
    <name type="scientific">Dreissena polymorpha</name>
    <name type="common">Zebra mussel</name>
    <name type="synonym">Mytilus polymorpha</name>
    <dbReference type="NCBI Taxonomy" id="45954"/>
    <lineage>
        <taxon>Eukaryota</taxon>
        <taxon>Metazoa</taxon>
        <taxon>Spiralia</taxon>
        <taxon>Lophotrochozoa</taxon>
        <taxon>Mollusca</taxon>
        <taxon>Bivalvia</taxon>
        <taxon>Autobranchia</taxon>
        <taxon>Heteroconchia</taxon>
        <taxon>Euheterodonta</taxon>
        <taxon>Imparidentia</taxon>
        <taxon>Neoheterodontei</taxon>
        <taxon>Myida</taxon>
        <taxon>Dreissenoidea</taxon>
        <taxon>Dreissenidae</taxon>
        <taxon>Dreissena</taxon>
    </lineage>
</organism>
<protein>
    <recommendedName>
        <fullName evidence="2">Large ribosomal subunit protein uL10m</fullName>
    </recommendedName>
    <alternativeName>
        <fullName evidence="3">39S ribosomal protein L10, mitochondrial</fullName>
    </alternativeName>
</protein>
<name>A0A9D4DGB2_DREPO</name>
<reference evidence="5" key="1">
    <citation type="journal article" date="2019" name="bioRxiv">
        <title>The Genome of the Zebra Mussel, Dreissena polymorpha: A Resource for Invasive Species Research.</title>
        <authorList>
            <person name="McCartney M.A."/>
            <person name="Auch B."/>
            <person name="Kono T."/>
            <person name="Mallez S."/>
            <person name="Zhang Y."/>
            <person name="Obille A."/>
            <person name="Becker A."/>
            <person name="Abrahante J.E."/>
            <person name="Garbe J."/>
            <person name="Badalamenti J.P."/>
            <person name="Herman A."/>
            <person name="Mangelson H."/>
            <person name="Liachko I."/>
            <person name="Sullivan S."/>
            <person name="Sone E.D."/>
            <person name="Koren S."/>
            <person name="Silverstein K.A.T."/>
            <person name="Beckman K.B."/>
            <person name="Gohl D.M."/>
        </authorList>
    </citation>
    <scope>NUCLEOTIDE SEQUENCE</scope>
    <source>
        <strain evidence="5">Duluth1</strain>
        <tissue evidence="5">Whole animal</tissue>
    </source>
</reference>
<sequence length="253" mass="28624">MAATICRSFAKKGHVGVLVSQVRFKFKTQRPRQQPVEQRVFKEITEPLYPDRQESPRSSCNDKHLQSLREVQQSQDQAGNIQARYEAFLLKQLRNLLETSGTILLCHQMPCTALRLNEIKVDLKLAGLKLSRVSNTQMRQLIKGTKLENLGNLLYSHTLMITSPKVVILEPMNILKKATELPLLGGFVGDRLVTKDMMIEYCNMPSLDQLLAELVASLNQVGGAKTLRLLSHHQEQLATNLQQYQSERSKSSS</sequence>
<dbReference type="PANTHER" id="PTHR11560">
    <property type="entry name" value="39S RIBOSOMAL PROTEIN L10, MITOCHONDRIAL"/>
    <property type="match status" value="1"/>
</dbReference>
<feature type="region of interest" description="Disordered" evidence="4">
    <location>
        <begin position="45"/>
        <end position="71"/>
    </location>
</feature>